<evidence type="ECO:0000256" key="3">
    <source>
        <dbReference type="ARBA" id="ARBA00022833"/>
    </source>
</evidence>
<dbReference type="InterPro" id="IPR036390">
    <property type="entry name" value="WH_DNA-bd_sf"/>
</dbReference>
<gene>
    <name evidence="8" type="ORF">DHM44_10505</name>
</gene>
<proteinExistence type="inferred from homology"/>
<dbReference type="Gene3D" id="3.30.1490.190">
    <property type="match status" value="1"/>
</dbReference>
<dbReference type="EMBL" id="DPPF01000224">
    <property type="protein sequence ID" value="HCW94097.1"/>
    <property type="molecule type" value="Genomic_DNA"/>
</dbReference>
<keyword evidence="3 7" id="KW-0862">Zinc</keyword>
<dbReference type="OMA" id="FDVEEIY"/>
<keyword evidence="6" id="KW-0804">Transcription</keyword>
<feature type="binding site" evidence="7">
    <location>
        <position position="96"/>
    </location>
    <ligand>
        <name>Zn(2+)</name>
        <dbReference type="ChEBI" id="CHEBI:29105"/>
    </ligand>
</feature>
<dbReference type="InterPro" id="IPR043135">
    <property type="entry name" value="Fur_C"/>
</dbReference>
<keyword evidence="2" id="KW-0678">Repressor</keyword>
<dbReference type="CDD" id="cd07153">
    <property type="entry name" value="Fur_like"/>
    <property type="match status" value="1"/>
</dbReference>
<dbReference type="Gene3D" id="1.10.10.10">
    <property type="entry name" value="Winged helix-like DNA-binding domain superfamily/Winged helix DNA-binding domain"/>
    <property type="match status" value="1"/>
</dbReference>
<name>A0A3D5QE28_FLESI</name>
<feature type="binding site" evidence="7">
    <location>
        <position position="93"/>
    </location>
    <ligand>
        <name>Zn(2+)</name>
        <dbReference type="ChEBI" id="CHEBI:29105"/>
    </ligand>
</feature>
<sequence length="137" mass="15468">MYKEEALDMLKKSGYKVTKPREWIVEALEGNTSHPSAMEIFDQLRKNDKSFSFATVYNTLDTLVKAGVVKQVTVDPQCSRYDPDMSSHGHFYCRKCGSVKDVFDVSLDMGSTSLQDEVEGYELNLFGVCRECSTEAN</sequence>
<evidence type="ECO:0000256" key="6">
    <source>
        <dbReference type="ARBA" id="ARBA00023163"/>
    </source>
</evidence>
<dbReference type="SUPFAM" id="SSF46785">
    <property type="entry name" value="Winged helix' DNA-binding domain"/>
    <property type="match status" value="1"/>
</dbReference>
<evidence type="ECO:0000313" key="9">
    <source>
        <dbReference type="Proteomes" id="UP000262325"/>
    </source>
</evidence>
<keyword evidence="7" id="KW-0479">Metal-binding</keyword>
<dbReference type="Pfam" id="PF01475">
    <property type="entry name" value="FUR"/>
    <property type="match status" value="1"/>
</dbReference>
<reference evidence="8 9" key="1">
    <citation type="journal article" date="2018" name="Nat. Biotechnol.">
        <title>A standardized bacterial taxonomy based on genome phylogeny substantially revises the tree of life.</title>
        <authorList>
            <person name="Parks D.H."/>
            <person name="Chuvochina M."/>
            <person name="Waite D.W."/>
            <person name="Rinke C."/>
            <person name="Skarshewski A."/>
            <person name="Chaumeil P.A."/>
            <person name="Hugenholtz P."/>
        </authorList>
    </citation>
    <scope>NUCLEOTIDE SEQUENCE [LARGE SCALE GENOMIC DNA]</scope>
    <source>
        <strain evidence="8">UBA8672</strain>
    </source>
</reference>
<protein>
    <submittedName>
        <fullName evidence="8">Transcriptional repressor</fullName>
    </submittedName>
</protein>
<dbReference type="GO" id="GO:0045892">
    <property type="term" value="P:negative regulation of DNA-templated transcription"/>
    <property type="evidence" value="ECO:0007669"/>
    <property type="project" value="TreeGrafter"/>
</dbReference>
<evidence type="ECO:0000256" key="2">
    <source>
        <dbReference type="ARBA" id="ARBA00022491"/>
    </source>
</evidence>
<evidence type="ECO:0000256" key="1">
    <source>
        <dbReference type="ARBA" id="ARBA00007957"/>
    </source>
</evidence>
<dbReference type="GO" id="GO:0003700">
    <property type="term" value="F:DNA-binding transcription factor activity"/>
    <property type="evidence" value="ECO:0007669"/>
    <property type="project" value="InterPro"/>
</dbReference>
<evidence type="ECO:0000313" key="8">
    <source>
        <dbReference type="EMBL" id="HCW94097.1"/>
    </source>
</evidence>
<evidence type="ECO:0000256" key="7">
    <source>
        <dbReference type="PIRSR" id="PIRSR602481-1"/>
    </source>
</evidence>
<dbReference type="InterPro" id="IPR002481">
    <property type="entry name" value="FUR"/>
</dbReference>
<dbReference type="Proteomes" id="UP000262325">
    <property type="component" value="Unassembled WGS sequence"/>
</dbReference>
<organism evidence="8 9">
    <name type="scientific">Flexistipes sinusarabici</name>
    <dbReference type="NCBI Taxonomy" id="2352"/>
    <lineage>
        <taxon>Bacteria</taxon>
        <taxon>Pseudomonadati</taxon>
        <taxon>Deferribacterota</taxon>
        <taxon>Deferribacteres</taxon>
        <taxon>Deferribacterales</taxon>
        <taxon>Flexistipitaceae</taxon>
        <taxon>Flexistipes</taxon>
    </lineage>
</organism>
<comment type="cofactor">
    <cofactor evidence="7">
        <name>Zn(2+)</name>
        <dbReference type="ChEBI" id="CHEBI:29105"/>
    </cofactor>
    <text evidence="7">Binds 1 zinc ion per subunit.</text>
</comment>
<accession>A0A3D5QE28</accession>
<comment type="similarity">
    <text evidence="1">Belongs to the Fur family.</text>
</comment>
<dbReference type="InterPro" id="IPR036388">
    <property type="entry name" value="WH-like_DNA-bd_sf"/>
</dbReference>
<dbReference type="GO" id="GO:0008270">
    <property type="term" value="F:zinc ion binding"/>
    <property type="evidence" value="ECO:0007669"/>
    <property type="project" value="TreeGrafter"/>
</dbReference>
<evidence type="ECO:0000256" key="5">
    <source>
        <dbReference type="ARBA" id="ARBA00023125"/>
    </source>
</evidence>
<dbReference type="PANTHER" id="PTHR33202:SF7">
    <property type="entry name" value="FERRIC UPTAKE REGULATION PROTEIN"/>
    <property type="match status" value="1"/>
</dbReference>
<comment type="caution">
    <text evidence="8">The sequence shown here is derived from an EMBL/GenBank/DDBJ whole genome shotgun (WGS) entry which is preliminary data.</text>
</comment>
<evidence type="ECO:0000256" key="4">
    <source>
        <dbReference type="ARBA" id="ARBA00023015"/>
    </source>
</evidence>
<dbReference type="AlphaFoldDB" id="A0A3D5QE28"/>
<keyword evidence="5" id="KW-0238">DNA-binding</keyword>
<dbReference type="PANTHER" id="PTHR33202">
    <property type="entry name" value="ZINC UPTAKE REGULATION PROTEIN"/>
    <property type="match status" value="1"/>
</dbReference>
<dbReference type="GO" id="GO:1900376">
    <property type="term" value="P:regulation of secondary metabolite biosynthetic process"/>
    <property type="evidence" value="ECO:0007669"/>
    <property type="project" value="TreeGrafter"/>
</dbReference>
<dbReference type="GO" id="GO:0000976">
    <property type="term" value="F:transcription cis-regulatory region binding"/>
    <property type="evidence" value="ECO:0007669"/>
    <property type="project" value="TreeGrafter"/>
</dbReference>
<feature type="binding site" evidence="7">
    <location>
        <position position="129"/>
    </location>
    <ligand>
        <name>Zn(2+)</name>
        <dbReference type="ChEBI" id="CHEBI:29105"/>
    </ligand>
</feature>
<keyword evidence="4" id="KW-0805">Transcription regulation</keyword>
<feature type="binding site" evidence="7">
    <location>
        <position position="132"/>
    </location>
    <ligand>
        <name>Zn(2+)</name>
        <dbReference type="ChEBI" id="CHEBI:29105"/>
    </ligand>
</feature>